<dbReference type="Proteomes" id="UP000215506">
    <property type="component" value="Unassembled WGS sequence"/>
</dbReference>
<reference evidence="1 2" key="1">
    <citation type="submission" date="2017-07" db="EMBL/GenBank/DDBJ databases">
        <title>First draft Genome Sequence of Nocardia cerradoensis isolated from human infection.</title>
        <authorList>
            <person name="Carrasco G."/>
        </authorList>
    </citation>
    <scope>NUCLEOTIDE SEQUENCE [LARGE SCALE GENOMIC DNA]</scope>
    <source>
        <strain evidence="1 2">CNM20130759</strain>
    </source>
</reference>
<evidence type="ECO:0000313" key="2">
    <source>
        <dbReference type="Proteomes" id="UP000215506"/>
    </source>
</evidence>
<evidence type="ECO:0000313" key="1">
    <source>
        <dbReference type="EMBL" id="OXR39762.1"/>
    </source>
</evidence>
<accession>A0A231GT50</accession>
<name>A0A231GT50_9NOCA</name>
<keyword evidence="2" id="KW-1185">Reference proteome</keyword>
<comment type="caution">
    <text evidence="1">The sequence shown here is derived from an EMBL/GenBank/DDBJ whole genome shotgun (WGS) entry which is preliminary data.</text>
</comment>
<gene>
    <name evidence="1" type="ORF">B7C42_08163</name>
</gene>
<dbReference type="EMBL" id="NGAF01000070">
    <property type="protein sequence ID" value="OXR39762.1"/>
    <property type="molecule type" value="Genomic_DNA"/>
</dbReference>
<sequence>MLPHRPLCGDHLHNMAGDIRDALLIDHRGGWRGPVDAGGDDSVQEVVAPEHGGGFGAPVAALLGPRPRQVFAGPGLQGRDLREIPHLHRCGLAPELLVEVDGQLAQPCSDGSVATRPVPDQYQGNAVDFADGALVRVRAGTFGEFNAEVGAEVVVESGVVDLADGHVQPVDHRRVQGAPRAIGTAYAVGDQDVGVQIRVAAAGFAVDETCCDDAVDIELPHPVAAGPGEDPVGLQPTECVVDGGIVGAGDALGHLDRGDGPQRGHAFDGRERDVEACDRRGLRARNLGDEPGQLTVIQRGALVVFGEHFRRDVGANPCANFVGNCRSGVDSGSDIVFSERFAAAFAELVVAGIGAIWVAQSCRSLRFFLRGFEAGSLRGLGGDDACGDGFCIGMAALPEQCSHLCFGDFVAG</sequence>
<protein>
    <submittedName>
        <fullName evidence="1">Uncharacterized protein</fullName>
    </submittedName>
</protein>
<organism evidence="1 2">
    <name type="scientific">Nocardia cerradoensis</name>
    <dbReference type="NCBI Taxonomy" id="85688"/>
    <lineage>
        <taxon>Bacteria</taxon>
        <taxon>Bacillati</taxon>
        <taxon>Actinomycetota</taxon>
        <taxon>Actinomycetes</taxon>
        <taxon>Mycobacteriales</taxon>
        <taxon>Nocardiaceae</taxon>
        <taxon>Nocardia</taxon>
    </lineage>
</organism>
<proteinExistence type="predicted"/>
<dbReference type="AlphaFoldDB" id="A0A231GT50"/>